<comment type="similarity">
    <text evidence="1">Belongs to the aromatic prenyltransferase family.</text>
</comment>
<dbReference type="Proteomes" id="UP001595872">
    <property type="component" value="Unassembled WGS sequence"/>
</dbReference>
<reference evidence="5" key="1">
    <citation type="journal article" date="2019" name="Int. J. Syst. Evol. Microbiol.">
        <title>The Global Catalogue of Microorganisms (GCM) 10K type strain sequencing project: providing services to taxonomists for standard genome sequencing and annotation.</title>
        <authorList>
            <consortium name="The Broad Institute Genomics Platform"/>
            <consortium name="The Broad Institute Genome Sequencing Center for Infectious Disease"/>
            <person name="Wu L."/>
            <person name="Ma J."/>
        </authorList>
    </citation>
    <scope>NUCLEOTIDE SEQUENCE [LARGE SCALE GENOMIC DNA]</scope>
    <source>
        <strain evidence="5">KLKA75</strain>
    </source>
</reference>
<evidence type="ECO:0000313" key="4">
    <source>
        <dbReference type="EMBL" id="MFC4911812.1"/>
    </source>
</evidence>
<dbReference type="InterPro" id="IPR033964">
    <property type="entry name" value="ABBA"/>
</dbReference>
<evidence type="ECO:0000256" key="3">
    <source>
        <dbReference type="ARBA" id="ARBA00022679"/>
    </source>
</evidence>
<keyword evidence="3" id="KW-0808">Transferase</keyword>
<dbReference type="InterPro" id="IPR036239">
    <property type="entry name" value="PrenylTrfase-like_sf"/>
</dbReference>
<protein>
    <submittedName>
        <fullName evidence="4">Aromatic prenyltransferase</fullName>
    </submittedName>
</protein>
<dbReference type="EMBL" id="JBHSIT010000010">
    <property type="protein sequence ID" value="MFC4911812.1"/>
    <property type="molecule type" value="Genomic_DNA"/>
</dbReference>
<comment type="caution">
    <text evidence="4">The sequence shown here is derived from an EMBL/GenBank/DDBJ whole genome shotgun (WGS) entry which is preliminary data.</text>
</comment>
<dbReference type="SFLD" id="SFLDG01163">
    <property type="entry name" value="II"/>
    <property type="match status" value="1"/>
</dbReference>
<accession>A0ABV9UA08</accession>
<sequence>MAASFQFSPEQFLSDLKTTADALGAPYSESVARAVLDAYSDCFRSGAVLWRATDRADDPLNYRFYERRHTDTVGAAVRAGLLRADNPLIGLISSWSALYGAESTELVDFDAGRGIAKTWVFLGGMRPVGEVLGAPAVPEAFRRHEPRFRALGLTSVRHVAVDYPGNTANLYFRTSHRITRDDAERLISLAHGKPPGPSLFTDMRTFTPPDGYTFSVTMGLADGEIQRVGFYALRLPAGRLPAVGERLTSFFRTSPSRDDEETNIVAWSFGRGGENYIKAEHSYCGGLSGLMKSWRSPMTAAR</sequence>
<evidence type="ECO:0000256" key="2">
    <source>
        <dbReference type="ARBA" id="ARBA00022602"/>
    </source>
</evidence>
<dbReference type="InterPro" id="IPR020965">
    <property type="entry name" value="Prenyltransferase_CloQ"/>
</dbReference>
<proteinExistence type="inferred from homology"/>
<organism evidence="4 5">
    <name type="scientific">Actinomadura gamaensis</name>
    <dbReference type="NCBI Taxonomy" id="1763541"/>
    <lineage>
        <taxon>Bacteria</taxon>
        <taxon>Bacillati</taxon>
        <taxon>Actinomycetota</taxon>
        <taxon>Actinomycetes</taxon>
        <taxon>Streptosporangiales</taxon>
        <taxon>Thermomonosporaceae</taxon>
        <taxon>Actinomadura</taxon>
    </lineage>
</organism>
<name>A0ABV9UA08_9ACTN</name>
<evidence type="ECO:0000313" key="5">
    <source>
        <dbReference type="Proteomes" id="UP001595872"/>
    </source>
</evidence>
<gene>
    <name evidence="4" type="ORF">ACFPCY_31215</name>
</gene>
<keyword evidence="2" id="KW-0637">Prenyltransferase</keyword>
<dbReference type="Pfam" id="PF11468">
    <property type="entry name" value="PTase_Orf2"/>
    <property type="match status" value="1"/>
</dbReference>
<keyword evidence="5" id="KW-1185">Reference proteome</keyword>
<evidence type="ECO:0000256" key="1">
    <source>
        <dbReference type="ARBA" id="ARBA00005368"/>
    </source>
</evidence>
<dbReference type="SUPFAM" id="SSF143492">
    <property type="entry name" value="Prenyltransferase-like"/>
    <property type="match status" value="1"/>
</dbReference>
<dbReference type="RefSeq" id="WP_378261099.1">
    <property type="nucleotide sequence ID" value="NZ_JBHSIT010000010.1"/>
</dbReference>
<dbReference type="SFLD" id="SFLDS00036">
    <property type="entry name" value="Aromatic_Prenyltransferase"/>
    <property type="match status" value="1"/>
</dbReference>